<dbReference type="GO" id="GO:0004523">
    <property type="term" value="F:RNA-DNA hybrid ribonuclease activity"/>
    <property type="evidence" value="ECO:0007669"/>
    <property type="project" value="InterPro"/>
</dbReference>
<dbReference type="Pfam" id="PF13456">
    <property type="entry name" value="RVT_3"/>
    <property type="match status" value="1"/>
</dbReference>
<evidence type="ECO:0000313" key="2">
    <source>
        <dbReference type="EMBL" id="KRG94136.1"/>
    </source>
</evidence>
<reference evidence="2" key="3">
    <citation type="submission" date="2018-07" db="EMBL/GenBank/DDBJ databases">
        <title>WGS assembly of Glycine max.</title>
        <authorList>
            <person name="Schmutz J."/>
            <person name="Cannon S."/>
            <person name="Schlueter J."/>
            <person name="Ma J."/>
            <person name="Mitros T."/>
            <person name="Nelson W."/>
            <person name="Hyten D."/>
            <person name="Song Q."/>
            <person name="Thelen J."/>
            <person name="Cheng J."/>
            <person name="Xu D."/>
            <person name="Hellsten U."/>
            <person name="May G."/>
            <person name="Yu Y."/>
            <person name="Sakurai T."/>
            <person name="Umezawa T."/>
            <person name="Bhattacharyya M."/>
            <person name="Sandhu D."/>
            <person name="Valliyodan B."/>
            <person name="Lindquist E."/>
            <person name="Peto M."/>
            <person name="Grant D."/>
            <person name="Shu S."/>
            <person name="Goodstein D."/>
            <person name="Barry K."/>
            <person name="Futrell-Griggs M."/>
            <person name="Abernathy B."/>
            <person name="Du J."/>
            <person name="Tian Z."/>
            <person name="Zhu L."/>
            <person name="Gill N."/>
            <person name="Joshi T."/>
            <person name="Libault M."/>
            <person name="Sethuraman A."/>
            <person name="Zhang X."/>
            <person name="Shinozaki K."/>
            <person name="Nguyen H."/>
            <person name="Wing R."/>
            <person name="Cregan P."/>
            <person name="Specht J."/>
            <person name="Grimwood J."/>
            <person name="Rokhsar D."/>
            <person name="Stacey G."/>
            <person name="Shoemaker R."/>
            <person name="Jackson S."/>
        </authorList>
    </citation>
    <scope>NUCLEOTIDE SEQUENCE</scope>
    <source>
        <tissue evidence="2">Callus</tissue>
    </source>
</reference>
<reference evidence="2 3" key="1">
    <citation type="journal article" date="2010" name="Nature">
        <title>Genome sequence of the palaeopolyploid soybean.</title>
        <authorList>
            <person name="Schmutz J."/>
            <person name="Cannon S.B."/>
            <person name="Schlueter J."/>
            <person name="Ma J."/>
            <person name="Mitros T."/>
            <person name="Nelson W."/>
            <person name="Hyten D.L."/>
            <person name="Song Q."/>
            <person name="Thelen J.J."/>
            <person name="Cheng J."/>
            <person name="Xu D."/>
            <person name="Hellsten U."/>
            <person name="May G.D."/>
            <person name="Yu Y."/>
            <person name="Sakurai T."/>
            <person name="Umezawa T."/>
            <person name="Bhattacharyya M.K."/>
            <person name="Sandhu D."/>
            <person name="Valliyodan B."/>
            <person name="Lindquist E."/>
            <person name="Peto M."/>
            <person name="Grant D."/>
            <person name="Shu S."/>
            <person name="Goodstein D."/>
            <person name="Barry K."/>
            <person name="Futrell-Griggs M."/>
            <person name="Abernathy B."/>
            <person name="Du J."/>
            <person name="Tian Z."/>
            <person name="Zhu L."/>
            <person name="Gill N."/>
            <person name="Joshi T."/>
            <person name="Libault M."/>
            <person name="Sethuraman A."/>
            <person name="Zhang X.-C."/>
            <person name="Shinozaki K."/>
            <person name="Nguyen H.T."/>
            <person name="Wing R.A."/>
            <person name="Cregan P."/>
            <person name="Specht J."/>
            <person name="Grimwood J."/>
            <person name="Rokhsar D."/>
            <person name="Stacey G."/>
            <person name="Shoemaker R.C."/>
            <person name="Jackson S.A."/>
        </authorList>
    </citation>
    <scope>NUCLEOTIDE SEQUENCE</scope>
    <source>
        <strain evidence="3">cv. Williams 82</strain>
        <tissue evidence="2">Callus</tissue>
    </source>
</reference>
<dbReference type="Proteomes" id="UP000008827">
    <property type="component" value="Chromosome 19"/>
</dbReference>
<evidence type="ECO:0000313" key="4">
    <source>
        <dbReference type="Proteomes" id="UP000008827"/>
    </source>
</evidence>
<feature type="domain" description="RNase H type-1" evidence="1">
    <location>
        <begin position="102"/>
        <end position="159"/>
    </location>
</feature>
<evidence type="ECO:0000313" key="3">
    <source>
        <dbReference type="EnsemblPlants" id="KRG94136"/>
    </source>
</evidence>
<proteinExistence type="predicted"/>
<dbReference type="EnsemblPlants" id="KRG94136">
    <property type="protein sequence ID" value="KRG94136"/>
    <property type="gene ID" value="GLYMA_19G064900"/>
</dbReference>
<dbReference type="InterPro" id="IPR002156">
    <property type="entry name" value="RNaseH_domain"/>
</dbReference>
<accession>A0A0R0EUL0</accession>
<keyword evidence="4" id="KW-1185">Reference proteome</keyword>
<reference evidence="3" key="2">
    <citation type="submission" date="2018-02" db="UniProtKB">
        <authorList>
            <consortium name="EnsemblPlants"/>
        </authorList>
    </citation>
    <scope>IDENTIFICATION</scope>
    <source>
        <strain evidence="3">Williams 82</strain>
    </source>
</reference>
<sequence>MASAYYSLINSDGMVSDPIYQLVWSWRGPERNCGADIESSDHIFLHCALDGDGENHSIAIPTCAQRSHTSNYNNWEQPPLGQLMLINIDSVVDLFVNKATVGVVATELWAILIGIQVALGAGFRSFIVETDSQTSINLIHDCQASHPCFSLVLSIKKFAAKRMYLRSCFSERSYSTRA</sequence>
<evidence type="ECO:0000259" key="1">
    <source>
        <dbReference type="Pfam" id="PF13456"/>
    </source>
</evidence>
<dbReference type="EMBL" id="CM000852">
    <property type="protein sequence ID" value="KRG94136.1"/>
    <property type="molecule type" value="Genomic_DNA"/>
</dbReference>
<organism evidence="2">
    <name type="scientific">Glycine max</name>
    <name type="common">Soybean</name>
    <name type="synonym">Glycine hispida</name>
    <dbReference type="NCBI Taxonomy" id="3847"/>
    <lineage>
        <taxon>Eukaryota</taxon>
        <taxon>Viridiplantae</taxon>
        <taxon>Streptophyta</taxon>
        <taxon>Embryophyta</taxon>
        <taxon>Tracheophyta</taxon>
        <taxon>Spermatophyta</taxon>
        <taxon>Magnoliopsida</taxon>
        <taxon>eudicotyledons</taxon>
        <taxon>Gunneridae</taxon>
        <taxon>Pentapetalae</taxon>
        <taxon>rosids</taxon>
        <taxon>fabids</taxon>
        <taxon>Fabales</taxon>
        <taxon>Fabaceae</taxon>
        <taxon>Papilionoideae</taxon>
        <taxon>50 kb inversion clade</taxon>
        <taxon>NPAAA clade</taxon>
        <taxon>indigoferoid/millettioid clade</taxon>
        <taxon>Phaseoleae</taxon>
        <taxon>Glycine</taxon>
        <taxon>Glycine subgen. Soja</taxon>
    </lineage>
</organism>
<name>A0A0R0EUL0_SOYBN</name>
<protein>
    <recommendedName>
        <fullName evidence="1">RNase H type-1 domain-containing protein</fullName>
    </recommendedName>
</protein>
<dbReference type="GO" id="GO:0003676">
    <property type="term" value="F:nucleic acid binding"/>
    <property type="evidence" value="ECO:0007669"/>
    <property type="project" value="InterPro"/>
</dbReference>
<dbReference type="InParanoid" id="A0A0R0EUL0"/>
<dbReference type="AlphaFoldDB" id="A0A0R0EUL0"/>
<gene>
    <name evidence="2" type="ORF">GLYMA_19G064900</name>
</gene>
<dbReference type="Gramene" id="KRG94136">
    <property type="protein sequence ID" value="KRG94136"/>
    <property type="gene ID" value="GLYMA_19G064900"/>
</dbReference>